<dbReference type="OrthoDB" id="9812049at2"/>
<feature type="transmembrane region" description="Helical" evidence="6">
    <location>
        <begin position="7"/>
        <end position="30"/>
    </location>
</feature>
<dbReference type="RefSeq" id="WP_046228868.1">
    <property type="nucleotide sequence ID" value="NZ_FONN01000008.1"/>
</dbReference>
<dbReference type="EMBL" id="FONN01000008">
    <property type="protein sequence ID" value="SFE86169.1"/>
    <property type="molecule type" value="Genomic_DNA"/>
</dbReference>
<organism evidence="8 9">
    <name type="scientific">Paenibacillus algorifonticola</name>
    <dbReference type="NCBI Taxonomy" id="684063"/>
    <lineage>
        <taxon>Bacteria</taxon>
        <taxon>Bacillati</taxon>
        <taxon>Bacillota</taxon>
        <taxon>Bacilli</taxon>
        <taxon>Bacillales</taxon>
        <taxon>Paenibacillaceae</taxon>
        <taxon>Paenibacillus</taxon>
    </lineage>
</organism>
<dbReference type="Pfam" id="PF04138">
    <property type="entry name" value="GtrA_DPMS_TM"/>
    <property type="match status" value="1"/>
</dbReference>
<dbReference type="AlphaFoldDB" id="A0A1I2E0F6"/>
<keyword evidence="3 6" id="KW-0812">Transmembrane</keyword>
<gene>
    <name evidence="8" type="ORF">SAMN04487969_10896</name>
</gene>
<keyword evidence="5 6" id="KW-0472">Membrane</keyword>
<dbReference type="InterPro" id="IPR051401">
    <property type="entry name" value="GtrA_CellWall_Glycosyl"/>
</dbReference>
<keyword evidence="9" id="KW-1185">Reference proteome</keyword>
<evidence type="ECO:0000256" key="2">
    <source>
        <dbReference type="ARBA" id="ARBA00009399"/>
    </source>
</evidence>
<keyword evidence="4 6" id="KW-1133">Transmembrane helix</keyword>
<reference evidence="9" key="1">
    <citation type="submission" date="2016-10" db="EMBL/GenBank/DDBJ databases">
        <authorList>
            <person name="Varghese N."/>
            <person name="Submissions S."/>
        </authorList>
    </citation>
    <scope>NUCLEOTIDE SEQUENCE [LARGE SCALE GENOMIC DNA]</scope>
    <source>
        <strain evidence="9">CGMCC 1.10223</strain>
    </source>
</reference>
<proteinExistence type="inferred from homology"/>
<evidence type="ECO:0000256" key="4">
    <source>
        <dbReference type="ARBA" id="ARBA00022989"/>
    </source>
</evidence>
<comment type="subcellular location">
    <subcellularLocation>
        <location evidence="1">Membrane</location>
        <topology evidence="1">Multi-pass membrane protein</topology>
    </subcellularLocation>
</comment>
<evidence type="ECO:0000313" key="9">
    <source>
        <dbReference type="Proteomes" id="UP000183410"/>
    </source>
</evidence>
<name>A0A1I2E0F6_9BACL</name>
<evidence type="ECO:0000256" key="6">
    <source>
        <dbReference type="SAM" id="Phobius"/>
    </source>
</evidence>
<protein>
    <submittedName>
        <fullName evidence="8">Putative flippase GtrA (Transmembrane translocase of bactoprenol-linked glucose)</fullName>
    </submittedName>
</protein>
<evidence type="ECO:0000259" key="7">
    <source>
        <dbReference type="Pfam" id="PF04138"/>
    </source>
</evidence>
<dbReference type="PANTHER" id="PTHR38459">
    <property type="entry name" value="PROPHAGE BACTOPRENOL-LINKED GLUCOSE TRANSLOCASE HOMOLOG"/>
    <property type="match status" value="1"/>
</dbReference>
<dbReference type="GO" id="GO:0000271">
    <property type="term" value="P:polysaccharide biosynthetic process"/>
    <property type="evidence" value="ECO:0007669"/>
    <property type="project" value="InterPro"/>
</dbReference>
<dbReference type="Proteomes" id="UP000183410">
    <property type="component" value="Unassembled WGS sequence"/>
</dbReference>
<comment type="similarity">
    <text evidence="2">Belongs to the GtrA family.</text>
</comment>
<dbReference type="InterPro" id="IPR007267">
    <property type="entry name" value="GtrA_DPMS_TM"/>
</dbReference>
<dbReference type="PANTHER" id="PTHR38459:SF1">
    <property type="entry name" value="PROPHAGE BACTOPRENOL-LINKED GLUCOSE TRANSLOCASE HOMOLOG"/>
    <property type="match status" value="1"/>
</dbReference>
<feature type="domain" description="GtrA/DPMS transmembrane" evidence="7">
    <location>
        <begin position="7"/>
        <end position="121"/>
    </location>
</feature>
<feature type="transmembrane region" description="Helical" evidence="6">
    <location>
        <begin position="36"/>
        <end position="52"/>
    </location>
</feature>
<feature type="transmembrane region" description="Helical" evidence="6">
    <location>
        <begin position="98"/>
        <end position="115"/>
    </location>
</feature>
<dbReference type="GO" id="GO:0005886">
    <property type="term" value="C:plasma membrane"/>
    <property type="evidence" value="ECO:0007669"/>
    <property type="project" value="TreeGrafter"/>
</dbReference>
<evidence type="ECO:0000313" key="8">
    <source>
        <dbReference type="EMBL" id="SFE86169.1"/>
    </source>
</evidence>
<evidence type="ECO:0000256" key="3">
    <source>
        <dbReference type="ARBA" id="ARBA00022692"/>
    </source>
</evidence>
<accession>A0A1I2E0F6</accession>
<sequence length="131" mass="15512">MFNQSMKFVVVGLMNTLIGYLLFFVCLQFFHLDYTLSLVISHILGVFNSFIWNKRWTFNIRHSSKAMLIKFLFTYLVTFIINYLLLLLFVEMLLVNPVFSQLIAMVFTTGISFFGQKYWSFKEKVSESELK</sequence>
<evidence type="ECO:0000256" key="1">
    <source>
        <dbReference type="ARBA" id="ARBA00004141"/>
    </source>
</evidence>
<evidence type="ECO:0000256" key="5">
    <source>
        <dbReference type="ARBA" id="ARBA00023136"/>
    </source>
</evidence>
<feature type="transmembrane region" description="Helical" evidence="6">
    <location>
        <begin position="72"/>
        <end position="92"/>
    </location>
</feature>